<dbReference type="PROSITE" id="PS01361">
    <property type="entry name" value="ZF_DOF_1"/>
    <property type="match status" value="1"/>
</dbReference>
<dbReference type="AlphaFoldDB" id="A0AAD4JI44"/>
<evidence type="ECO:0000256" key="1">
    <source>
        <dbReference type="ARBA" id="ARBA00022723"/>
    </source>
</evidence>
<evidence type="ECO:0000256" key="7">
    <source>
        <dbReference type="ARBA" id="ARBA00023242"/>
    </source>
</evidence>
<evidence type="ECO:0000256" key="4">
    <source>
        <dbReference type="ARBA" id="ARBA00023015"/>
    </source>
</evidence>
<dbReference type="GO" id="GO:0003677">
    <property type="term" value="F:DNA binding"/>
    <property type="evidence" value="ECO:0007669"/>
    <property type="project" value="UniProtKB-UniRule"/>
</dbReference>
<keyword evidence="7 8" id="KW-0539">Nucleus</keyword>
<dbReference type="Proteomes" id="UP001190926">
    <property type="component" value="Unassembled WGS sequence"/>
</dbReference>
<keyword evidence="3 9" id="KW-0862">Zinc</keyword>
<dbReference type="PROSITE" id="PS50884">
    <property type="entry name" value="ZF_DOF_2"/>
    <property type="match status" value="1"/>
</dbReference>
<keyword evidence="4 9" id="KW-0805">Transcription regulation</keyword>
<dbReference type="PANTHER" id="PTHR31992">
    <property type="entry name" value="DOF ZINC FINGER PROTEIN DOF1.4-RELATED"/>
    <property type="match status" value="1"/>
</dbReference>
<protein>
    <recommendedName>
        <fullName evidence="9">Dof zinc finger protein</fullName>
    </recommendedName>
</protein>
<evidence type="ECO:0000256" key="9">
    <source>
        <dbReference type="RuleBase" id="RU369094"/>
    </source>
</evidence>
<dbReference type="InterPro" id="IPR045174">
    <property type="entry name" value="Dof"/>
</dbReference>
<comment type="function">
    <text evidence="9">Transcription factor that binds specifically to a 5'-AA[AG]G-3' consensus core sequence.</text>
</comment>
<feature type="compositionally biased region" description="Basic and acidic residues" evidence="10">
    <location>
        <begin position="265"/>
        <end position="276"/>
    </location>
</feature>
<proteinExistence type="predicted"/>
<evidence type="ECO:0000313" key="12">
    <source>
        <dbReference type="EMBL" id="KAH6834202.1"/>
    </source>
</evidence>
<evidence type="ECO:0000256" key="10">
    <source>
        <dbReference type="SAM" id="MobiDB-lite"/>
    </source>
</evidence>
<dbReference type="EMBL" id="SDAM02000052">
    <property type="protein sequence ID" value="KAH6834202.1"/>
    <property type="molecule type" value="Genomic_DNA"/>
</dbReference>
<comment type="subcellular location">
    <subcellularLocation>
        <location evidence="8 9">Nucleus</location>
    </subcellularLocation>
</comment>
<feature type="domain" description="Dof-type" evidence="11">
    <location>
        <begin position="30"/>
        <end position="84"/>
    </location>
</feature>
<dbReference type="GO" id="GO:0003700">
    <property type="term" value="F:DNA-binding transcription factor activity"/>
    <property type="evidence" value="ECO:0007669"/>
    <property type="project" value="UniProtKB-UniRule"/>
</dbReference>
<evidence type="ECO:0000256" key="2">
    <source>
        <dbReference type="ARBA" id="ARBA00022771"/>
    </source>
</evidence>
<dbReference type="PANTHER" id="PTHR31992:SF316">
    <property type="entry name" value="DOF ZINC FINGER PROTEIN DOF1.2"/>
    <property type="match status" value="1"/>
</dbReference>
<evidence type="ECO:0000256" key="8">
    <source>
        <dbReference type="PROSITE-ProRule" id="PRU00071"/>
    </source>
</evidence>
<feature type="compositionally biased region" description="Low complexity" evidence="10">
    <location>
        <begin position="85"/>
        <end position="98"/>
    </location>
</feature>
<feature type="region of interest" description="Disordered" evidence="10">
    <location>
        <begin position="71"/>
        <end position="140"/>
    </location>
</feature>
<keyword evidence="6 9" id="KW-0804">Transcription</keyword>
<evidence type="ECO:0000313" key="13">
    <source>
        <dbReference type="Proteomes" id="UP001190926"/>
    </source>
</evidence>
<feature type="compositionally biased region" description="Low complexity" evidence="10">
    <location>
        <begin position="112"/>
        <end position="122"/>
    </location>
</feature>
<dbReference type="GO" id="GO:0008270">
    <property type="term" value="F:zinc ion binding"/>
    <property type="evidence" value="ECO:0007669"/>
    <property type="project" value="UniProtKB-KW"/>
</dbReference>
<dbReference type="Pfam" id="PF02701">
    <property type="entry name" value="Zn_ribbon_Dof"/>
    <property type="match status" value="1"/>
</dbReference>
<evidence type="ECO:0000259" key="11">
    <source>
        <dbReference type="PROSITE" id="PS50884"/>
    </source>
</evidence>
<sequence length="293" mass="32044">MAAEIGNPNACTRAAASMERKVRPQKDQAINCPRCHSTNTKFCYYNNYSLTQPRYFCKTCRRYWTEGGTLRNVPVGGGSRKNKKSSSSSSSSSSPSLSMITPPPHKLPDLNPPTNTNTNNNNISPFSSHDQNPKIHDQGQDLNLGFQHDYSHVPQFLEFPKIETSSRDHHAANSSSSTTTPLSALNFFTNGINAARGLNSFFPMAPTTLENNAIFASGFPFQDCKPPPLSFPVEGVNGSRYEPHENGNGSLMFTLGATRRNSATSHDHQGDQDKGQENSNGLIWNGMLGGGSW</sequence>
<keyword evidence="1 9" id="KW-0479">Metal-binding</keyword>
<evidence type="ECO:0000256" key="6">
    <source>
        <dbReference type="ARBA" id="ARBA00023163"/>
    </source>
</evidence>
<keyword evidence="5 8" id="KW-0238">DNA-binding</keyword>
<accession>A0AAD4JI44</accession>
<reference evidence="12 13" key="1">
    <citation type="journal article" date="2021" name="Nat. Commun.">
        <title>Incipient diploidization of the medicinal plant Perilla within 10,000 years.</title>
        <authorList>
            <person name="Zhang Y."/>
            <person name="Shen Q."/>
            <person name="Leng L."/>
            <person name="Zhang D."/>
            <person name="Chen S."/>
            <person name="Shi Y."/>
            <person name="Ning Z."/>
            <person name="Chen S."/>
        </authorList>
    </citation>
    <scope>NUCLEOTIDE SEQUENCE [LARGE SCALE GENOMIC DNA]</scope>
    <source>
        <strain evidence="13">cv. PC099</strain>
    </source>
</reference>
<feature type="region of interest" description="Disordered" evidence="10">
    <location>
        <begin position="261"/>
        <end position="293"/>
    </location>
</feature>
<dbReference type="GO" id="GO:0005634">
    <property type="term" value="C:nucleus"/>
    <property type="evidence" value="ECO:0007669"/>
    <property type="project" value="UniProtKB-SubCell"/>
</dbReference>
<dbReference type="InterPro" id="IPR003851">
    <property type="entry name" value="Znf_Dof"/>
</dbReference>
<evidence type="ECO:0000256" key="3">
    <source>
        <dbReference type="ARBA" id="ARBA00022833"/>
    </source>
</evidence>
<name>A0AAD4JI44_PERFH</name>
<evidence type="ECO:0000256" key="5">
    <source>
        <dbReference type="ARBA" id="ARBA00023125"/>
    </source>
</evidence>
<gene>
    <name evidence="12" type="ORF">C2S53_004565</name>
</gene>
<keyword evidence="13" id="KW-1185">Reference proteome</keyword>
<comment type="caution">
    <text evidence="12">The sequence shown here is derived from an EMBL/GenBank/DDBJ whole genome shotgun (WGS) entry which is preliminary data.</text>
</comment>
<keyword evidence="2 8" id="KW-0863">Zinc-finger</keyword>
<organism evidence="12 13">
    <name type="scientific">Perilla frutescens var. hirtella</name>
    <name type="common">Perilla citriodora</name>
    <name type="synonym">Perilla setoyensis</name>
    <dbReference type="NCBI Taxonomy" id="608512"/>
    <lineage>
        <taxon>Eukaryota</taxon>
        <taxon>Viridiplantae</taxon>
        <taxon>Streptophyta</taxon>
        <taxon>Embryophyta</taxon>
        <taxon>Tracheophyta</taxon>
        <taxon>Spermatophyta</taxon>
        <taxon>Magnoliopsida</taxon>
        <taxon>eudicotyledons</taxon>
        <taxon>Gunneridae</taxon>
        <taxon>Pentapetalae</taxon>
        <taxon>asterids</taxon>
        <taxon>lamiids</taxon>
        <taxon>Lamiales</taxon>
        <taxon>Lamiaceae</taxon>
        <taxon>Nepetoideae</taxon>
        <taxon>Elsholtzieae</taxon>
        <taxon>Perilla</taxon>
    </lineage>
</organism>